<dbReference type="EnsemblMetazoa" id="CLYHEMT022341.1">
    <property type="protein sequence ID" value="CLYHEMP022341.1"/>
    <property type="gene ID" value="CLYHEMG022341"/>
</dbReference>
<feature type="binding site" evidence="6">
    <location>
        <position position="255"/>
    </location>
    <ligand>
        <name>Zn(2+)</name>
        <dbReference type="ChEBI" id="CHEBI:29105"/>
        <note>catalytic</note>
    </ligand>
</feature>
<feature type="binding site" evidence="6">
    <location>
        <position position="259"/>
    </location>
    <ligand>
        <name>Zn(2+)</name>
        <dbReference type="ChEBI" id="CHEBI:29105"/>
        <note>catalytic</note>
    </ligand>
</feature>
<keyword evidence="5 6" id="KW-0482">Metalloprotease</keyword>
<evidence type="ECO:0000313" key="11">
    <source>
        <dbReference type="Proteomes" id="UP000594262"/>
    </source>
</evidence>
<feature type="compositionally biased region" description="Basic and acidic residues" evidence="7">
    <location>
        <begin position="183"/>
        <end position="207"/>
    </location>
</feature>
<sequence length="434" mass="50421">MLACNYWFLLFISAVIILKTTNSSQTTDSQSTTTTKPPTNTNEKDAQMKRLLEQTKSDGDMILTDEQIENVLEPVENQKTGEDRRKRKRRGLGRGVTGFHIWEYGIVPFSFSNAFGPKQRHIIRSSLAQLGFMTCINFQDVTDHETKPEYYIDIVSLVPGCFSFVGRIRTSRQILNLYIPPLKNDDNKNENNTDDKTNSGDDSDKVTKDYMNKTKAIIENRTENTDTHAQKLRHEDDDELEKNPDYCVKRHIVQHEFIHVLGFMHEMQRDDRDDYVRINWENIQDSPRAALNFRKAFKTFNLGTKFDPDSIMHYTNFQLSKNGKPTIEWKADPSRPLGGYTPSPTDVYQIRKVYEKECKKRLKATSPFQSFPMPLLNPYKKPKCRDLKRICRIMSVHRPHYCEIPQFSLNCPKSCGKCKCSDDSDEKKTKNSKK</sequence>
<dbReference type="RefSeq" id="XP_066926737.1">
    <property type="nucleotide sequence ID" value="XM_067070636.1"/>
</dbReference>
<evidence type="ECO:0000256" key="8">
    <source>
        <dbReference type="SAM" id="SignalP"/>
    </source>
</evidence>
<evidence type="ECO:0000256" key="1">
    <source>
        <dbReference type="ARBA" id="ARBA00022670"/>
    </source>
</evidence>
<feature type="domain" description="Peptidase M12A" evidence="9">
    <location>
        <begin position="94"/>
        <end position="359"/>
    </location>
</feature>
<evidence type="ECO:0000313" key="10">
    <source>
        <dbReference type="EnsemblMetazoa" id="CLYHEMP022341.1"/>
    </source>
</evidence>
<dbReference type="Gene3D" id="3.40.390.10">
    <property type="entry name" value="Collagenase (Catalytic Domain)"/>
    <property type="match status" value="1"/>
</dbReference>
<dbReference type="SMART" id="SM00235">
    <property type="entry name" value="ZnMc"/>
    <property type="match status" value="1"/>
</dbReference>
<dbReference type="InterPro" id="IPR024079">
    <property type="entry name" value="MetalloPept_cat_dom_sf"/>
</dbReference>
<feature type="region of interest" description="Disordered" evidence="7">
    <location>
        <begin position="180"/>
        <end position="207"/>
    </location>
</feature>
<dbReference type="GO" id="GO:0006508">
    <property type="term" value="P:proteolysis"/>
    <property type="evidence" value="ECO:0007669"/>
    <property type="project" value="UniProtKB-KW"/>
</dbReference>
<keyword evidence="1 6" id="KW-0645">Protease</keyword>
<keyword evidence="8" id="KW-0732">Signal</keyword>
<evidence type="ECO:0000259" key="9">
    <source>
        <dbReference type="PROSITE" id="PS51864"/>
    </source>
</evidence>
<dbReference type="AlphaFoldDB" id="A0A7M6DQF2"/>
<dbReference type="GO" id="GO:0008270">
    <property type="term" value="F:zinc ion binding"/>
    <property type="evidence" value="ECO:0007669"/>
    <property type="project" value="UniProtKB-UniRule"/>
</dbReference>
<accession>A0A7M6DQF2</accession>
<feature type="compositionally biased region" description="Low complexity" evidence="7">
    <location>
        <begin position="23"/>
        <end position="41"/>
    </location>
</feature>
<evidence type="ECO:0000256" key="4">
    <source>
        <dbReference type="ARBA" id="ARBA00022833"/>
    </source>
</evidence>
<evidence type="ECO:0000256" key="7">
    <source>
        <dbReference type="SAM" id="MobiDB-lite"/>
    </source>
</evidence>
<protein>
    <recommendedName>
        <fullName evidence="9">Peptidase M12A domain-containing protein</fullName>
    </recommendedName>
</protein>
<dbReference type="Pfam" id="PF01400">
    <property type="entry name" value="Astacin"/>
    <property type="match status" value="2"/>
</dbReference>
<evidence type="ECO:0000256" key="3">
    <source>
        <dbReference type="ARBA" id="ARBA00022801"/>
    </source>
</evidence>
<feature type="chain" id="PRO_5029701873" description="Peptidase M12A domain-containing protein" evidence="8">
    <location>
        <begin position="24"/>
        <end position="434"/>
    </location>
</feature>
<dbReference type="GO" id="GO:0004222">
    <property type="term" value="F:metalloendopeptidase activity"/>
    <property type="evidence" value="ECO:0007669"/>
    <property type="project" value="UniProtKB-UniRule"/>
</dbReference>
<feature type="binding site" evidence="6">
    <location>
        <position position="265"/>
    </location>
    <ligand>
        <name>Zn(2+)</name>
        <dbReference type="ChEBI" id="CHEBI:29105"/>
        <note>catalytic</note>
    </ligand>
</feature>
<dbReference type="InterPro" id="IPR006026">
    <property type="entry name" value="Peptidase_Metallo"/>
</dbReference>
<comment type="cofactor">
    <cofactor evidence="6">
        <name>Zn(2+)</name>
        <dbReference type="ChEBI" id="CHEBI:29105"/>
    </cofactor>
    <text evidence="6">Binds 1 zinc ion per subunit.</text>
</comment>
<evidence type="ECO:0000256" key="5">
    <source>
        <dbReference type="ARBA" id="ARBA00023049"/>
    </source>
</evidence>
<keyword evidence="4 6" id="KW-0862">Zinc</keyword>
<evidence type="ECO:0000256" key="2">
    <source>
        <dbReference type="ARBA" id="ARBA00022723"/>
    </source>
</evidence>
<reference evidence="10" key="1">
    <citation type="submission" date="2021-01" db="UniProtKB">
        <authorList>
            <consortium name="EnsemblMetazoa"/>
        </authorList>
    </citation>
    <scope>IDENTIFICATION</scope>
</reference>
<dbReference type="GeneID" id="136814126"/>
<dbReference type="SUPFAM" id="SSF55486">
    <property type="entry name" value="Metalloproteases ('zincins'), catalytic domain"/>
    <property type="match status" value="1"/>
</dbReference>
<dbReference type="OrthoDB" id="291007at2759"/>
<name>A0A7M6DQF2_9CNID</name>
<organism evidence="10 11">
    <name type="scientific">Clytia hemisphaerica</name>
    <dbReference type="NCBI Taxonomy" id="252671"/>
    <lineage>
        <taxon>Eukaryota</taxon>
        <taxon>Metazoa</taxon>
        <taxon>Cnidaria</taxon>
        <taxon>Hydrozoa</taxon>
        <taxon>Hydroidolina</taxon>
        <taxon>Leptothecata</taxon>
        <taxon>Obeliida</taxon>
        <taxon>Clytiidae</taxon>
        <taxon>Clytia</taxon>
    </lineage>
</organism>
<feature type="active site" evidence="6">
    <location>
        <position position="256"/>
    </location>
</feature>
<keyword evidence="3 6" id="KW-0378">Hydrolase</keyword>
<comment type="caution">
    <text evidence="6">Lacks conserved residue(s) required for the propagation of feature annotation.</text>
</comment>
<feature type="signal peptide" evidence="8">
    <location>
        <begin position="1"/>
        <end position="23"/>
    </location>
</feature>
<feature type="region of interest" description="Disordered" evidence="7">
    <location>
        <begin position="23"/>
        <end position="45"/>
    </location>
</feature>
<dbReference type="InterPro" id="IPR001506">
    <property type="entry name" value="Peptidase_M12A"/>
</dbReference>
<evidence type="ECO:0000256" key="6">
    <source>
        <dbReference type="PROSITE-ProRule" id="PRU01211"/>
    </source>
</evidence>
<keyword evidence="11" id="KW-1185">Reference proteome</keyword>
<dbReference type="PANTHER" id="PTHR10127:SF780">
    <property type="entry name" value="METALLOENDOPEPTIDASE"/>
    <property type="match status" value="1"/>
</dbReference>
<dbReference type="PROSITE" id="PS51864">
    <property type="entry name" value="ASTACIN"/>
    <property type="match status" value="1"/>
</dbReference>
<keyword evidence="2 6" id="KW-0479">Metal-binding</keyword>
<proteinExistence type="predicted"/>
<dbReference type="Proteomes" id="UP000594262">
    <property type="component" value="Unplaced"/>
</dbReference>
<dbReference type="PANTHER" id="PTHR10127">
    <property type="entry name" value="DISCOIDIN, CUB, EGF, LAMININ , AND ZINC METALLOPROTEASE DOMAIN CONTAINING"/>
    <property type="match status" value="1"/>
</dbReference>